<gene>
    <name evidence="1" type="ORF">Ssi02_08870</name>
</gene>
<evidence type="ECO:0000313" key="1">
    <source>
        <dbReference type="EMBL" id="GII90656.1"/>
    </source>
</evidence>
<proteinExistence type="predicted"/>
<dbReference type="AlphaFoldDB" id="A0A919RF00"/>
<dbReference type="EMBL" id="BOOW01000006">
    <property type="protein sequence ID" value="GII90656.1"/>
    <property type="molecule type" value="Genomic_DNA"/>
</dbReference>
<comment type="caution">
    <text evidence="1">The sequence shown here is derived from an EMBL/GenBank/DDBJ whole genome shotgun (WGS) entry which is preliminary data.</text>
</comment>
<dbReference type="Proteomes" id="UP000606172">
    <property type="component" value="Unassembled WGS sequence"/>
</dbReference>
<name>A0A919RF00_9ACTN</name>
<dbReference type="RefSeq" id="WP_204021187.1">
    <property type="nucleotide sequence ID" value="NZ_BOOW01000006.1"/>
</dbReference>
<protein>
    <submittedName>
        <fullName evidence="1">Uncharacterized protein</fullName>
    </submittedName>
</protein>
<evidence type="ECO:0000313" key="2">
    <source>
        <dbReference type="Proteomes" id="UP000606172"/>
    </source>
</evidence>
<organism evidence="1 2">
    <name type="scientific">Sinosporangium siamense</name>
    <dbReference type="NCBI Taxonomy" id="1367973"/>
    <lineage>
        <taxon>Bacteria</taxon>
        <taxon>Bacillati</taxon>
        <taxon>Actinomycetota</taxon>
        <taxon>Actinomycetes</taxon>
        <taxon>Streptosporangiales</taxon>
        <taxon>Streptosporangiaceae</taxon>
        <taxon>Sinosporangium</taxon>
    </lineage>
</organism>
<accession>A0A919RF00</accession>
<reference evidence="1" key="1">
    <citation type="submission" date="2021-01" db="EMBL/GenBank/DDBJ databases">
        <title>Whole genome shotgun sequence of Sinosporangium siamense NBRC 109515.</title>
        <authorList>
            <person name="Komaki H."/>
            <person name="Tamura T."/>
        </authorList>
    </citation>
    <scope>NUCLEOTIDE SEQUENCE</scope>
    <source>
        <strain evidence="1">NBRC 109515</strain>
    </source>
</reference>
<sequence>MNDPFADLLRVPGSELARRLRAGLELIDAALRDGSTAAGDPGAAHYPEVREHLLRLLAPHSAAPAPAQPPAPVPSPAVSRQILLLEEFAGSTAARALGPRPVPHDPAQAWERFHLDLLRLPEPEARPWSRRAEQLKVSRTAQWIDLPAWGDPEVLVYPWPKAGVAGLRTARGAAPYPEVVAALGNAPGAARLAVLCTHLLAVAERDRELYDWASGVHDRMPLLSDPQVRDLLRGRLLKRLEAYGRAGDAETALTRFVEVDEYLCSVVHLPLPAGESWWSRLWQASRAELLPLRGRVPGAVVRRFDAPGTRMDEIAKWTSGDVRVEGQDGRVLHCLRVYAEVGGRQRPGRVIFGARS</sequence>
<keyword evidence="2" id="KW-1185">Reference proteome</keyword>